<dbReference type="OrthoDB" id="486490at2"/>
<name>U7QFJ5_9CYAN</name>
<sequence length="126" mass="14133">MNQERPKILKFNFSKVSNWLIILAVLWLLTSIGLGWLINSIIILIGILLLLPIVLFVGAQWWLSRNIIQDECPVCGFEFTALNQTQCQCPNCGEPLQVEQGHFSRLTPPGTIDIKAVDISAQTLDD</sequence>
<feature type="transmembrane region" description="Helical" evidence="1">
    <location>
        <begin position="36"/>
        <end position="59"/>
    </location>
</feature>
<evidence type="ECO:0000313" key="3">
    <source>
        <dbReference type="Proteomes" id="UP000017127"/>
    </source>
</evidence>
<keyword evidence="1" id="KW-0812">Transmembrane</keyword>
<dbReference type="RefSeq" id="WP_023067067.1">
    <property type="nucleotide sequence ID" value="NZ_AUZM01000032.1"/>
</dbReference>
<comment type="caution">
    <text evidence="2">The sequence shown here is derived from an EMBL/GenBank/DDBJ whole genome shotgun (WGS) entry which is preliminary data.</text>
</comment>
<feature type="transmembrane region" description="Helical" evidence="1">
    <location>
        <begin position="12"/>
        <end position="30"/>
    </location>
</feature>
<accession>U7QFJ5</accession>
<dbReference type="EMBL" id="AUZM01000032">
    <property type="protein sequence ID" value="ERT06673.1"/>
    <property type="molecule type" value="Genomic_DNA"/>
</dbReference>
<reference evidence="2 3" key="1">
    <citation type="journal article" date="2013" name="Front. Microbiol.">
        <title>Comparative genomic analyses of the cyanobacterium, Lyngbya aestuarii BL J, a powerful hydrogen producer.</title>
        <authorList>
            <person name="Kothari A."/>
            <person name="Vaughn M."/>
            <person name="Garcia-Pichel F."/>
        </authorList>
    </citation>
    <scope>NUCLEOTIDE SEQUENCE [LARGE SCALE GENOMIC DNA]</scope>
    <source>
        <strain evidence="2 3">BL J</strain>
    </source>
</reference>
<proteinExistence type="predicted"/>
<protein>
    <submittedName>
        <fullName evidence="2">Uncharacterized protein</fullName>
    </submittedName>
</protein>
<gene>
    <name evidence="2" type="ORF">M595_3344</name>
</gene>
<dbReference type="PATRIC" id="fig|1348334.3.peg.3235"/>
<organism evidence="2 3">
    <name type="scientific">Lyngbya aestuarii BL J</name>
    <dbReference type="NCBI Taxonomy" id="1348334"/>
    <lineage>
        <taxon>Bacteria</taxon>
        <taxon>Bacillati</taxon>
        <taxon>Cyanobacteriota</taxon>
        <taxon>Cyanophyceae</taxon>
        <taxon>Oscillatoriophycideae</taxon>
        <taxon>Oscillatoriales</taxon>
        <taxon>Microcoleaceae</taxon>
        <taxon>Lyngbya</taxon>
    </lineage>
</organism>
<evidence type="ECO:0000313" key="2">
    <source>
        <dbReference type="EMBL" id="ERT06673.1"/>
    </source>
</evidence>
<dbReference type="Proteomes" id="UP000017127">
    <property type="component" value="Unassembled WGS sequence"/>
</dbReference>
<dbReference type="PANTHER" id="PTHR36785:SF1">
    <property type="entry name" value="OS05G0502500 PROTEIN"/>
    <property type="match status" value="1"/>
</dbReference>
<dbReference type="AlphaFoldDB" id="U7QFJ5"/>
<dbReference type="PANTHER" id="PTHR36785">
    <property type="entry name" value="OS05G0502500 PROTEIN"/>
    <property type="match status" value="1"/>
</dbReference>
<keyword evidence="1" id="KW-1133">Transmembrane helix</keyword>
<evidence type="ECO:0000256" key="1">
    <source>
        <dbReference type="SAM" id="Phobius"/>
    </source>
</evidence>
<keyword evidence="3" id="KW-1185">Reference proteome</keyword>
<keyword evidence="1" id="KW-0472">Membrane</keyword>